<name>A0ABW4YBS9_9GAMM</name>
<accession>A0ABW4YBS9</accession>
<feature type="region of interest" description="Disordered" evidence="1">
    <location>
        <begin position="1"/>
        <end position="27"/>
    </location>
</feature>
<gene>
    <name evidence="2" type="ORF">ACFSJC_12590</name>
</gene>
<dbReference type="Proteomes" id="UP001597337">
    <property type="component" value="Unassembled WGS sequence"/>
</dbReference>
<evidence type="ECO:0000256" key="1">
    <source>
        <dbReference type="SAM" id="MobiDB-lite"/>
    </source>
</evidence>
<organism evidence="2 3">
    <name type="scientific">Thiorhodococcus fuscus</name>
    <dbReference type="NCBI Taxonomy" id="527200"/>
    <lineage>
        <taxon>Bacteria</taxon>
        <taxon>Pseudomonadati</taxon>
        <taxon>Pseudomonadota</taxon>
        <taxon>Gammaproteobacteria</taxon>
        <taxon>Chromatiales</taxon>
        <taxon>Chromatiaceae</taxon>
        <taxon>Thiorhodococcus</taxon>
    </lineage>
</organism>
<proteinExistence type="predicted"/>
<dbReference type="EMBL" id="JBHUHX010000032">
    <property type="protein sequence ID" value="MFD2112678.1"/>
    <property type="molecule type" value="Genomic_DNA"/>
</dbReference>
<sequence>MKFAKTQAQIGKVGSLPQRKLTRTTGPDGKPRFVYADAVDCNCVYVGTEAAYDRYQRLAVQEPV</sequence>
<evidence type="ECO:0008006" key="4">
    <source>
        <dbReference type="Google" id="ProtNLM"/>
    </source>
</evidence>
<evidence type="ECO:0000313" key="2">
    <source>
        <dbReference type="EMBL" id="MFD2112678.1"/>
    </source>
</evidence>
<evidence type="ECO:0000313" key="3">
    <source>
        <dbReference type="Proteomes" id="UP001597337"/>
    </source>
</evidence>
<protein>
    <recommendedName>
        <fullName evidence="4">Transposase</fullName>
    </recommendedName>
</protein>
<reference evidence="3" key="1">
    <citation type="journal article" date="2019" name="Int. J. Syst. Evol. Microbiol.">
        <title>The Global Catalogue of Microorganisms (GCM) 10K type strain sequencing project: providing services to taxonomists for standard genome sequencing and annotation.</title>
        <authorList>
            <consortium name="The Broad Institute Genomics Platform"/>
            <consortium name="The Broad Institute Genome Sequencing Center for Infectious Disease"/>
            <person name="Wu L."/>
            <person name="Ma J."/>
        </authorList>
    </citation>
    <scope>NUCLEOTIDE SEQUENCE [LARGE SCALE GENOMIC DNA]</scope>
    <source>
        <strain evidence="3">KACC 12597</strain>
    </source>
</reference>
<comment type="caution">
    <text evidence="2">The sequence shown here is derived from an EMBL/GenBank/DDBJ whole genome shotgun (WGS) entry which is preliminary data.</text>
</comment>
<keyword evidence="3" id="KW-1185">Reference proteome</keyword>